<evidence type="ECO:0000259" key="2">
    <source>
        <dbReference type="Pfam" id="PF00443"/>
    </source>
</evidence>
<feature type="region of interest" description="Disordered" evidence="1">
    <location>
        <begin position="301"/>
        <end position="327"/>
    </location>
</feature>
<dbReference type="InterPro" id="IPR038765">
    <property type="entry name" value="Papain-like_cys_pep_sf"/>
</dbReference>
<dbReference type="GO" id="GO:0016579">
    <property type="term" value="P:protein deubiquitination"/>
    <property type="evidence" value="ECO:0007669"/>
    <property type="project" value="InterPro"/>
</dbReference>
<dbReference type="SUPFAM" id="SSF54001">
    <property type="entry name" value="Cysteine proteinases"/>
    <property type="match status" value="1"/>
</dbReference>
<organism evidence="3 4">
    <name type="scientific">Symbiodinium pilosum</name>
    <name type="common">Dinoflagellate</name>
    <dbReference type="NCBI Taxonomy" id="2952"/>
    <lineage>
        <taxon>Eukaryota</taxon>
        <taxon>Sar</taxon>
        <taxon>Alveolata</taxon>
        <taxon>Dinophyceae</taxon>
        <taxon>Suessiales</taxon>
        <taxon>Symbiodiniaceae</taxon>
        <taxon>Symbiodinium</taxon>
    </lineage>
</organism>
<gene>
    <name evidence="3" type="primary">TY1B-DR3</name>
    <name evidence="3" type="ORF">SPIL2461_LOCUS20797</name>
</gene>
<protein>
    <submittedName>
        <fullName evidence="3">TY1B-DR3 protein</fullName>
    </submittedName>
</protein>
<proteinExistence type="predicted"/>
<reference evidence="3" key="1">
    <citation type="submission" date="2021-02" db="EMBL/GenBank/DDBJ databases">
        <authorList>
            <person name="Dougan E. K."/>
            <person name="Rhodes N."/>
            <person name="Thang M."/>
            <person name="Chan C."/>
        </authorList>
    </citation>
    <scope>NUCLEOTIDE SEQUENCE</scope>
</reference>
<evidence type="ECO:0000313" key="3">
    <source>
        <dbReference type="EMBL" id="CAE7726554.1"/>
    </source>
</evidence>
<accession>A0A812XGJ2</accession>
<keyword evidence="4" id="KW-1185">Reference proteome</keyword>
<comment type="caution">
    <text evidence="3">The sequence shown here is derived from an EMBL/GenBank/DDBJ whole genome shotgun (WGS) entry which is preliminary data.</text>
</comment>
<name>A0A812XGJ2_SYMPI</name>
<dbReference type="AlphaFoldDB" id="A0A812XGJ2"/>
<feature type="domain" description="Peptidase C19 ubiquitin carboxyl-terminal hydrolase" evidence="2">
    <location>
        <begin position="51"/>
        <end position="167"/>
    </location>
</feature>
<evidence type="ECO:0000256" key="1">
    <source>
        <dbReference type="SAM" id="MobiDB-lite"/>
    </source>
</evidence>
<sequence length="327" mass="37457">MLHHARSREGLITGLGNLNGSLMQATRSNQAVNIARDPAWSYVWPGWQRPTRQHDAAEFLQHLCQRTARAALQGGWEARRHEEGAYAILDEQFTCPHIRLPMSRPFKIQEAIQQWHDQDSEHAFTQLPELLILQVSRFMHTDRGIRKTRQSFQLQRRINVPHFVDHAGRVEHAAYHYAEGYFMLGRTTTLSHKAMATSSSIRPDALTPEAADCPDTAPVAVTGKRLQRYKTTLDLSLRRFFRKQGLAPGAISYRVRALWKEVLDGSLYENDLTQALLHTVRKDLQVSTLIRDHISRILVTSDSESERECEEPTSGTQKPRVAKRLRN</sequence>
<dbReference type="Pfam" id="PF00443">
    <property type="entry name" value="UCH"/>
    <property type="match status" value="1"/>
</dbReference>
<dbReference type="InterPro" id="IPR001394">
    <property type="entry name" value="Peptidase_C19_UCH"/>
</dbReference>
<dbReference type="Proteomes" id="UP000649617">
    <property type="component" value="Unassembled WGS sequence"/>
</dbReference>
<evidence type="ECO:0000313" key="4">
    <source>
        <dbReference type="Proteomes" id="UP000649617"/>
    </source>
</evidence>
<dbReference type="EMBL" id="CAJNIZ010045660">
    <property type="protein sequence ID" value="CAE7726554.1"/>
    <property type="molecule type" value="Genomic_DNA"/>
</dbReference>
<dbReference type="GO" id="GO:0004843">
    <property type="term" value="F:cysteine-type deubiquitinase activity"/>
    <property type="evidence" value="ECO:0007669"/>
    <property type="project" value="InterPro"/>
</dbReference>